<sequence>MSALNDFNSSMSNCIAFTLAINVGSEAICEVRFFISNAMLSMSVGVETNLVPSYRVRNVGWEFLYSCRMDTSMHCDDLPASGIRLQLFQHMESQIIPDKQSIALHL</sequence>
<protein>
    <submittedName>
        <fullName evidence="1">Uncharacterized protein</fullName>
    </submittedName>
</protein>
<comment type="caution">
    <text evidence="1">The sequence shown here is derived from an EMBL/GenBank/DDBJ whole genome shotgun (WGS) entry which is preliminary data.</text>
</comment>
<evidence type="ECO:0000313" key="1">
    <source>
        <dbReference type="EMBL" id="CAH2097151.1"/>
    </source>
</evidence>
<dbReference type="EMBL" id="CAKOGL010000017">
    <property type="protein sequence ID" value="CAH2097151.1"/>
    <property type="molecule type" value="Genomic_DNA"/>
</dbReference>
<evidence type="ECO:0000313" key="2">
    <source>
        <dbReference type="Proteomes" id="UP001153954"/>
    </source>
</evidence>
<proteinExistence type="predicted"/>
<accession>A0AAU9UDQ6</accession>
<gene>
    <name evidence="1" type="ORF">EEDITHA_LOCUS12409</name>
</gene>
<dbReference type="Proteomes" id="UP001153954">
    <property type="component" value="Unassembled WGS sequence"/>
</dbReference>
<dbReference type="AlphaFoldDB" id="A0AAU9UDQ6"/>
<keyword evidence="2" id="KW-1185">Reference proteome</keyword>
<name>A0AAU9UDQ6_EUPED</name>
<reference evidence="1" key="1">
    <citation type="submission" date="2022-03" db="EMBL/GenBank/DDBJ databases">
        <authorList>
            <person name="Tunstrom K."/>
        </authorList>
    </citation>
    <scope>NUCLEOTIDE SEQUENCE</scope>
</reference>
<organism evidence="1 2">
    <name type="scientific">Euphydryas editha</name>
    <name type="common">Edith's checkerspot</name>
    <dbReference type="NCBI Taxonomy" id="104508"/>
    <lineage>
        <taxon>Eukaryota</taxon>
        <taxon>Metazoa</taxon>
        <taxon>Ecdysozoa</taxon>
        <taxon>Arthropoda</taxon>
        <taxon>Hexapoda</taxon>
        <taxon>Insecta</taxon>
        <taxon>Pterygota</taxon>
        <taxon>Neoptera</taxon>
        <taxon>Endopterygota</taxon>
        <taxon>Lepidoptera</taxon>
        <taxon>Glossata</taxon>
        <taxon>Ditrysia</taxon>
        <taxon>Papilionoidea</taxon>
        <taxon>Nymphalidae</taxon>
        <taxon>Nymphalinae</taxon>
        <taxon>Euphydryas</taxon>
    </lineage>
</organism>